<comment type="caution">
    <text evidence="2">The sequence shown here is derived from an EMBL/GenBank/DDBJ whole genome shotgun (WGS) entry which is preliminary data.</text>
</comment>
<evidence type="ECO:0000313" key="2">
    <source>
        <dbReference type="EMBL" id="MFC5546769.1"/>
    </source>
</evidence>
<feature type="region of interest" description="Disordered" evidence="1">
    <location>
        <begin position="171"/>
        <end position="204"/>
    </location>
</feature>
<reference evidence="3" key="1">
    <citation type="journal article" date="2019" name="Int. J. Syst. Evol. Microbiol.">
        <title>The Global Catalogue of Microorganisms (GCM) 10K type strain sequencing project: providing services to taxonomists for standard genome sequencing and annotation.</title>
        <authorList>
            <consortium name="The Broad Institute Genomics Platform"/>
            <consortium name="The Broad Institute Genome Sequencing Center for Infectious Disease"/>
            <person name="Wu L."/>
            <person name="Ma J."/>
        </authorList>
    </citation>
    <scope>NUCLEOTIDE SEQUENCE [LARGE SCALE GENOMIC DNA]</scope>
    <source>
        <strain evidence="3">CGMCC 4.1799</strain>
    </source>
</reference>
<dbReference type="EMBL" id="JBHSNL010000006">
    <property type="protein sequence ID" value="MFC5546769.1"/>
    <property type="molecule type" value="Genomic_DNA"/>
</dbReference>
<accession>A0ABW0RPN6</accession>
<dbReference type="Proteomes" id="UP001596055">
    <property type="component" value="Unassembled WGS sequence"/>
</dbReference>
<gene>
    <name evidence="2" type="ORF">ACFPQA_17010</name>
</gene>
<keyword evidence="3" id="KW-1185">Reference proteome</keyword>
<name>A0ABW0RPN6_9GAMM</name>
<evidence type="ECO:0000313" key="3">
    <source>
        <dbReference type="Proteomes" id="UP001596055"/>
    </source>
</evidence>
<feature type="region of interest" description="Disordered" evidence="1">
    <location>
        <begin position="74"/>
        <end position="124"/>
    </location>
</feature>
<evidence type="ECO:0000256" key="1">
    <source>
        <dbReference type="SAM" id="MobiDB-lite"/>
    </source>
</evidence>
<organism evidence="2 3">
    <name type="scientific">Marinobacter koreensis</name>
    <dbReference type="NCBI Taxonomy" id="335974"/>
    <lineage>
        <taxon>Bacteria</taxon>
        <taxon>Pseudomonadati</taxon>
        <taxon>Pseudomonadota</taxon>
        <taxon>Gammaproteobacteria</taxon>
        <taxon>Pseudomonadales</taxon>
        <taxon>Marinobacteraceae</taxon>
        <taxon>Marinobacter</taxon>
    </lineage>
</organism>
<proteinExistence type="predicted"/>
<sequence length="204" mass="21852">MFQLVFKGECVPGTDEQTARNNARALFKATVDQVERMFSGSPVVIRNKLEEAQAEKYQAVLKKHGMVAYVQPMAGSQAPQPSAAGSEQPASNPSNPTPAPDRPAAQPASEKSSGQAVEVEPGDRLPVAGEKVDDILSQSGLKLDPAGVTLVEHEEVEPPMFEHIDDWSLAPAGSDLGVERDLPPPMVPDVSHLSLADDDDRDKH</sequence>
<protein>
    <submittedName>
        <fullName evidence="2">Uncharacterized protein</fullName>
    </submittedName>
</protein>
<dbReference type="RefSeq" id="WP_248159127.1">
    <property type="nucleotide sequence ID" value="NZ_JAKZAJ010000004.1"/>
</dbReference>